<organism evidence="3 4">
    <name type="scientific">Paramecium sonneborni</name>
    <dbReference type="NCBI Taxonomy" id="65129"/>
    <lineage>
        <taxon>Eukaryota</taxon>
        <taxon>Sar</taxon>
        <taxon>Alveolata</taxon>
        <taxon>Ciliophora</taxon>
        <taxon>Intramacronucleata</taxon>
        <taxon>Oligohymenophorea</taxon>
        <taxon>Peniculida</taxon>
        <taxon>Parameciidae</taxon>
        <taxon>Paramecium</taxon>
    </lineage>
</organism>
<evidence type="ECO:0000256" key="2">
    <source>
        <dbReference type="SAM" id="Coils"/>
    </source>
</evidence>
<gene>
    <name evidence="3" type="ORF">PSON_ATCC_30995.1.T1350034</name>
</gene>
<accession>A0A8S1R3H1</accession>
<protein>
    <recommendedName>
        <fullName evidence="5">WD40-repeat-containing domain</fullName>
    </recommendedName>
</protein>
<dbReference type="AlphaFoldDB" id="A0A8S1R3H1"/>
<dbReference type="OrthoDB" id="412867at2759"/>
<feature type="repeat" description="WD" evidence="1">
    <location>
        <begin position="317"/>
        <end position="351"/>
    </location>
</feature>
<dbReference type="InterPro" id="IPR001680">
    <property type="entry name" value="WD40_rpt"/>
</dbReference>
<dbReference type="GO" id="GO:0016226">
    <property type="term" value="P:iron-sulfur cluster assembly"/>
    <property type="evidence" value="ECO:0007669"/>
    <property type="project" value="TreeGrafter"/>
</dbReference>
<feature type="coiled-coil region" evidence="2">
    <location>
        <begin position="63"/>
        <end position="115"/>
    </location>
</feature>
<feature type="repeat" description="WD" evidence="1">
    <location>
        <begin position="272"/>
        <end position="304"/>
    </location>
</feature>
<keyword evidence="1" id="KW-0853">WD repeat</keyword>
<dbReference type="PROSITE" id="PS50082">
    <property type="entry name" value="WD_REPEATS_2"/>
    <property type="match status" value="2"/>
</dbReference>
<proteinExistence type="predicted"/>
<evidence type="ECO:0000313" key="4">
    <source>
        <dbReference type="Proteomes" id="UP000692954"/>
    </source>
</evidence>
<dbReference type="PANTHER" id="PTHR19920:SF0">
    <property type="entry name" value="CYTOSOLIC IRON-SULFUR PROTEIN ASSEMBLY PROTEIN CIAO1-RELATED"/>
    <property type="match status" value="1"/>
</dbReference>
<dbReference type="Pfam" id="PF00400">
    <property type="entry name" value="WD40"/>
    <property type="match status" value="3"/>
</dbReference>
<dbReference type="GO" id="GO:0097361">
    <property type="term" value="C:cytosolic [4Fe-4S] assembly targeting complex"/>
    <property type="evidence" value="ECO:0007669"/>
    <property type="project" value="TreeGrafter"/>
</dbReference>
<comment type="caution">
    <text evidence="3">The sequence shown here is derived from an EMBL/GenBank/DDBJ whole genome shotgun (WGS) entry which is preliminary data.</text>
</comment>
<evidence type="ECO:0000313" key="3">
    <source>
        <dbReference type="EMBL" id="CAD8121893.1"/>
    </source>
</evidence>
<evidence type="ECO:0000256" key="1">
    <source>
        <dbReference type="PROSITE-ProRule" id="PRU00221"/>
    </source>
</evidence>
<name>A0A8S1R3H1_9CILI</name>
<reference evidence="3" key="1">
    <citation type="submission" date="2021-01" db="EMBL/GenBank/DDBJ databases">
        <authorList>
            <consortium name="Genoscope - CEA"/>
            <person name="William W."/>
        </authorList>
    </citation>
    <scope>NUCLEOTIDE SEQUENCE</scope>
</reference>
<sequence>MKQKMIENEKDFVCQSQHQLPIQMILWEKNIDSQKRLLCSECMDDIESNINVRSFKKVIQKIQEKQNKKYESIEDKLKIYINKVDLLQKQIDLLRSNLVQQLDQLIGNVEEWKKQLILLGQSNLTYSFFQELDKLIININDDESELLIMNQINLINNAWGQKMFGKISMFKNFEESHTCEQLLLNFGYIEKLNSQDMNGENNLQSNPVVDNQQKKQKQQQITLKLVDQQIKQKGACFSIVFNNTGQVMISNEKEVINVWNLIDGKLQLSNTYKIHSDDVTCLVYSKYTNNFISSSQDNSIICWKQINGNNWQSSESYNEHKDSVLCLILNNKEDQLISGDFLSSIKVWNVDFVNNKITFQYSLDQHNVSVFSLSLNHSETLLATCGCEELIIWDKGQDGKWQYKYTQTFSSGSYLKFINDEQILWKTRGRSVDEIQILEQINGVFSENEGNIIKLIQNSQCLDCIYFPIVHNKDNNLILLRHKHHLYLINGIDNSKFQIAASLNLCNNEIYGNMTNDGQYLVFWDQNQEKYSSYEIIYN</sequence>
<dbReference type="SMART" id="SM00320">
    <property type="entry name" value="WD40"/>
    <property type="match status" value="4"/>
</dbReference>
<dbReference type="EMBL" id="CAJJDN010000135">
    <property type="protein sequence ID" value="CAD8121893.1"/>
    <property type="molecule type" value="Genomic_DNA"/>
</dbReference>
<dbReference type="Proteomes" id="UP000692954">
    <property type="component" value="Unassembled WGS sequence"/>
</dbReference>
<keyword evidence="2" id="KW-0175">Coiled coil</keyword>
<evidence type="ECO:0008006" key="5">
    <source>
        <dbReference type="Google" id="ProtNLM"/>
    </source>
</evidence>
<dbReference type="PANTHER" id="PTHR19920">
    <property type="entry name" value="WD40 PROTEIN CIAO1"/>
    <property type="match status" value="1"/>
</dbReference>
<keyword evidence="4" id="KW-1185">Reference proteome</keyword>